<organism evidence="1 2">
    <name type="scientific">Panagrolaimus sp. JU765</name>
    <dbReference type="NCBI Taxonomy" id="591449"/>
    <lineage>
        <taxon>Eukaryota</taxon>
        <taxon>Metazoa</taxon>
        <taxon>Ecdysozoa</taxon>
        <taxon>Nematoda</taxon>
        <taxon>Chromadorea</taxon>
        <taxon>Rhabditida</taxon>
        <taxon>Tylenchina</taxon>
        <taxon>Panagrolaimomorpha</taxon>
        <taxon>Panagrolaimoidea</taxon>
        <taxon>Panagrolaimidae</taxon>
        <taxon>Panagrolaimus</taxon>
    </lineage>
</organism>
<dbReference type="Proteomes" id="UP000887576">
    <property type="component" value="Unplaced"/>
</dbReference>
<evidence type="ECO:0000313" key="2">
    <source>
        <dbReference type="WBParaSite" id="JU765_v2.g11031.t1"/>
    </source>
</evidence>
<name>A0AC34PXT9_9BILA</name>
<reference evidence="2" key="1">
    <citation type="submission" date="2022-11" db="UniProtKB">
        <authorList>
            <consortium name="WormBaseParasite"/>
        </authorList>
    </citation>
    <scope>IDENTIFICATION</scope>
</reference>
<protein>
    <submittedName>
        <fullName evidence="2">LRAT domain-containing protein</fullName>
    </submittedName>
</protein>
<evidence type="ECO:0000313" key="1">
    <source>
        <dbReference type="Proteomes" id="UP000887576"/>
    </source>
</evidence>
<sequence>MAMLENELHPLNVPKKFRDHVEHALAEEWMGDECERRVYGVTPFGQHYVFCISKALIYAVRLIVDEEHRDLPLHRQENVYSDNVVEKPTFFTPEGAIEYRNTKHAQLSEGIFEGVAFRIRKLPSDCLDYPHKYLFLGDHIQRRLDAAVPLGHHEGVYIGHGNVAHINNESSTASAVTVISEKSEARAIITSLKHFLVHPDQELRVVVHCFRRKRGQDICTTARELVNNQHGRGQYRVLWQNCQHFASYCVLGKEYMSDKKDLTEKAVMIGAAALAVAAGVAWWFGGSDSDEKQKESKRKEIETVRR</sequence>
<proteinExistence type="predicted"/>
<dbReference type="WBParaSite" id="JU765_v2.g11031.t1">
    <property type="protein sequence ID" value="JU765_v2.g11031.t1"/>
    <property type="gene ID" value="JU765_v2.g11031"/>
</dbReference>
<accession>A0AC34PXT9</accession>